<name>A0A8B6FEN2_MYTGA</name>
<dbReference type="GO" id="GO:0000981">
    <property type="term" value="F:DNA-binding transcription factor activity, RNA polymerase II-specific"/>
    <property type="evidence" value="ECO:0007669"/>
    <property type="project" value="InterPro"/>
</dbReference>
<evidence type="ECO:0000256" key="10">
    <source>
        <dbReference type="PROSITE-ProRule" id="PRU00108"/>
    </source>
</evidence>
<dbReference type="PANTHER" id="PTHR21408">
    <property type="entry name" value="HOMEODOMAIN-ONLY PROTEIN"/>
    <property type="match status" value="1"/>
</dbReference>
<dbReference type="Gene3D" id="1.10.10.60">
    <property type="entry name" value="Homeodomain-like"/>
    <property type="match status" value="1"/>
</dbReference>
<keyword evidence="8" id="KW-0804">Transcription</keyword>
<evidence type="ECO:0000259" key="12">
    <source>
        <dbReference type="PROSITE" id="PS50071"/>
    </source>
</evidence>
<keyword evidence="3" id="KW-0217">Developmental protein</keyword>
<evidence type="ECO:0000256" key="6">
    <source>
        <dbReference type="ARBA" id="ARBA00023125"/>
    </source>
</evidence>
<evidence type="ECO:0000256" key="4">
    <source>
        <dbReference type="ARBA" id="ARBA00022491"/>
    </source>
</evidence>
<dbReference type="AlphaFoldDB" id="A0A8B6FEN2"/>
<dbReference type="EMBL" id="UYJE01006654">
    <property type="protein sequence ID" value="VDI47734.1"/>
    <property type="molecule type" value="Genomic_DNA"/>
</dbReference>
<dbReference type="SMART" id="SM00389">
    <property type="entry name" value="HOX"/>
    <property type="match status" value="1"/>
</dbReference>
<dbReference type="PROSITE" id="PS00027">
    <property type="entry name" value="HOMEOBOX_1"/>
    <property type="match status" value="1"/>
</dbReference>
<feature type="DNA-binding region" description="Homeobox" evidence="10">
    <location>
        <begin position="23"/>
        <end position="70"/>
    </location>
</feature>
<dbReference type="CDD" id="cd00086">
    <property type="entry name" value="homeodomain"/>
    <property type="match status" value="1"/>
</dbReference>
<evidence type="ECO:0000256" key="5">
    <source>
        <dbReference type="ARBA" id="ARBA00023015"/>
    </source>
</evidence>
<gene>
    <name evidence="13" type="ORF">MGAL_10B093119</name>
</gene>
<dbReference type="OrthoDB" id="6159439at2759"/>
<dbReference type="InterPro" id="IPR039162">
    <property type="entry name" value="HOPX"/>
</dbReference>
<keyword evidence="5" id="KW-0805">Transcription regulation</keyword>
<evidence type="ECO:0000313" key="14">
    <source>
        <dbReference type="Proteomes" id="UP000596742"/>
    </source>
</evidence>
<keyword evidence="9 10" id="KW-0539">Nucleus</keyword>
<evidence type="ECO:0000256" key="3">
    <source>
        <dbReference type="ARBA" id="ARBA00022473"/>
    </source>
</evidence>
<evidence type="ECO:0000256" key="1">
    <source>
        <dbReference type="ARBA" id="ARBA00004123"/>
    </source>
</evidence>
<dbReference type="GO" id="GO:0003677">
    <property type="term" value="F:DNA binding"/>
    <property type="evidence" value="ECO:0007669"/>
    <property type="project" value="UniProtKB-UniRule"/>
</dbReference>
<dbReference type="InterPro" id="IPR017970">
    <property type="entry name" value="Homeobox_CS"/>
</dbReference>
<dbReference type="InterPro" id="IPR009057">
    <property type="entry name" value="Homeodomain-like_sf"/>
</dbReference>
<dbReference type="InterPro" id="IPR001356">
    <property type="entry name" value="HD"/>
</dbReference>
<comment type="subcellular location">
    <subcellularLocation>
        <location evidence="1 10 11">Nucleus</location>
    </subcellularLocation>
</comment>
<evidence type="ECO:0000256" key="11">
    <source>
        <dbReference type="RuleBase" id="RU000682"/>
    </source>
</evidence>
<comment type="caution">
    <text evidence="13">The sequence shown here is derived from an EMBL/GenBank/DDBJ whole genome shotgun (WGS) entry which is preliminary data.</text>
</comment>
<keyword evidence="14" id="KW-1185">Reference proteome</keyword>
<evidence type="ECO:0000256" key="9">
    <source>
        <dbReference type="ARBA" id="ARBA00023242"/>
    </source>
</evidence>
<dbReference type="PROSITE" id="PS50071">
    <property type="entry name" value="HOMEOBOX_2"/>
    <property type="match status" value="1"/>
</dbReference>
<evidence type="ECO:0000256" key="7">
    <source>
        <dbReference type="ARBA" id="ARBA00023155"/>
    </source>
</evidence>
<accession>A0A8B6FEN2</accession>
<keyword evidence="7 10" id="KW-0371">Homeobox</keyword>
<reference evidence="13" key="1">
    <citation type="submission" date="2018-11" db="EMBL/GenBank/DDBJ databases">
        <authorList>
            <person name="Alioto T."/>
            <person name="Alioto T."/>
        </authorList>
    </citation>
    <scope>NUCLEOTIDE SEQUENCE</scope>
</reference>
<keyword evidence="6 10" id="KW-0238">DNA-binding</keyword>
<proteinExistence type="predicted"/>
<organism evidence="13 14">
    <name type="scientific">Mytilus galloprovincialis</name>
    <name type="common">Mediterranean mussel</name>
    <dbReference type="NCBI Taxonomy" id="29158"/>
    <lineage>
        <taxon>Eukaryota</taxon>
        <taxon>Metazoa</taxon>
        <taxon>Spiralia</taxon>
        <taxon>Lophotrochozoa</taxon>
        <taxon>Mollusca</taxon>
        <taxon>Bivalvia</taxon>
        <taxon>Autobranchia</taxon>
        <taxon>Pteriomorphia</taxon>
        <taxon>Mytilida</taxon>
        <taxon>Mytiloidea</taxon>
        <taxon>Mytilidae</taxon>
        <taxon>Mytilinae</taxon>
        <taxon>Mytilus</taxon>
    </lineage>
</organism>
<feature type="domain" description="Homeobox" evidence="12">
    <location>
        <begin position="21"/>
        <end position="69"/>
    </location>
</feature>
<dbReference type="PANTHER" id="PTHR21408:SF1">
    <property type="entry name" value="HOMEODOMAIN-ONLY PROTEIN"/>
    <property type="match status" value="1"/>
</dbReference>
<dbReference type="GO" id="GO:0030154">
    <property type="term" value="P:cell differentiation"/>
    <property type="evidence" value="ECO:0007669"/>
    <property type="project" value="InterPro"/>
</dbReference>
<keyword evidence="4" id="KW-0678">Repressor</keyword>
<evidence type="ECO:0000256" key="2">
    <source>
        <dbReference type="ARBA" id="ARBA00021327"/>
    </source>
</evidence>
<evidence type="ECO:0000313" key="13">
    <source>
        <dbReference type="EMBL" id="VDI47734.1"/>
    </source>
</evidence>
<evidence type="ECO:0000256" key="8">
    <source>
        <dbReference type="ARBA" id="ARBA00023163"/>
    </source>
</evidence>
<protein>
    <recommendedName>
        <fullName evidence="2">Homeodomain-only protein</fullName>
    </recommendedName>
</protein>
<dbReference type="GO" id="GO:0005634">
    <property type="term" value="C:nucleus"/>
    <property type="evidence" value="ECO:0007669"/>
    <property type="project" value="UniProtKB-SubCell"/>
</dbReference>
<dbReference type="SUPFAM" id="SSF46689">
    <property type="entry name" value="Homeodomain-like"/>
    <property type="match status" value="1"/>
</dbReference>
<dbReference type="Proteomes" id="UP000596742">
    <property type="component" value="Unassembled WGS sequence"/>
</dbReference>
<sequence>MSHNIVAHLTPTNLLPRIRAEQENVLEGNFQRNRNPNDLDLTIISAEANLSEDDVKKWYQHRLACWRQQQGLPANSGSVKD</sequence>
<dbReference type="Pfam" id="PF00046">
    <property type="entry name" value="Homeodomain"/>
    <property type="match status" value="1"/>
</dbReference>